<reference evidence="2 3" key="1">
    <citation type="submission" date="2017-11" db="EMBL/GenBank/DDBJ databases">
        <title>The genome of Rhizophagus clarus HR1 reveals common genetic basis of auxotrophy among arbuscular mycorrhizal fungi.</title>
        <authorList>
            <person name="Kobayashi Y."/>
        </authorList>
    </citation>
    <scope>NUCLEOTIDE SEQUENCE [LARGE SCALE GENOMIC DNA]</scope>
    <source>
        <strain evidence="2 3">HR1</strain>
    </source>
</reference>
<dbReference type="Proteomes" id="UP000247702">
    <property type="component" value="Unassembled WGS sequence"/>
</dbReference>
<accession>A0A2Z6QPU3</accession>
<dbReference type="EMBL" id="BEXD01001069">
    <property type="protein sequence ID" value="GBB92090.1"/>
    <property type="molecule type" value="Genomic_DNA"/>
</dbReference>
<organism evidence="2 3">
    <name type="scientific">Rhizophagus clarus</name>
    <dbReference type="NCBI Taxonomy" id="94130"/>
    <lineage>
        <taxon>Eukaryota</taxon>
        <taxon>Fungi</taxon>
        <taxon>Fungi incertae sedis</taxon>
        <taxon>Mucoromycota</taxon>
        <taxon>Glomeromycotina</taxon>
        <taxon>Glomeromycetes</taxon>
        <taxon>Glomerales</taxon>
        <taxon>Glomeraceae</taxon>
        <taxon>Rhizophagus</taxon>
    </lineage>
</organism>
<keyword evidence="3" id="KW-1185">Reference proteome</keyword>
<evidence type="ECO:0000313" key="3">
    <source>
        <dbReference type="Proteomes" id="UP000247702"/>
    </source>
</evidence>
<gene>
    <name evidence="2" type="ORF">RclHR1_19600003</name>
</gene>
<dbReference type="AlphaFoldDB" id="A0A2Z6QPU3"/>
<name>A0A2Z6QPU3_9GLOM</name>
<feature type="compositionally biased region" description="Low complexity" evidence="1">
    <location>
        <begin position="58"/>
        <end position="67"/>
    </location>
</feature>
<dbReference type="STRING" id="94130.A0A2Z6QPU3"/>
<feature type="compositionally biased region" description="Basic and acidic residues" evidence="1">
    <location>
        <begin position="39"/>
        <end position="52"/>
    </location>
</feature>
<evidence type="ECO:0000256" key="1">
    <source>
        <dbReference type="SAM" id="MobiDB-lite"/>
    </source>
</evidence>
<protein>
    <submittedName>
        <fullName evidence="2">Uncharacterized protein</fullName>
    </submittedName>
</protein>
<sequence length="500" mass="58764">MLKGERQLIAFFERHTDMLFALRTSFDIDNISHTWSRGDPPRPNKPRSDRQQQRNRGSSSDKMSSSKRSSDQNQNKTSRKKNKSNGSTEVFNTLVDLLKKLNPIIKALLVKKKKNEPRNIDFYTQNIQEWCNFCSDVSYFKQVVTNHKVYNINNNEQKFIENEKNCKLCGILIHSLILLNSIDFKICSNCYRISSGWIESTLNTKKSIPILYLPWWDAHDRCTACDQILKFNSNNQKWCSNCIIIYIGCRYCLVTNIIFGITDQSQCKKCKRISLVNIDSKCIESLISTISNSDNHNQIVKYVNNCYKTSNSLGVYNFIRNLGYLSLKPLKDWISYLQVTNLENNDPFNLPIPIMFIPLNNSKDECHYCRKCYSLTLLFNQKYCKYCLFLYIKYIANNNLDICIRTKITKCDRHEQRNLNFYTRNIQEWCNNCSEVLYFKQVVTNHKYYNINNNEQKFIENEKNCKLCGKLIYDQILSNSIDFKMCSNCYQISSGWIKST</sequence>
<evidence type="ECO:0000313" key="2">
    <source>
        <dbReference type="EMBL" id="GBB92090.1"/>
    </source>
</evidence>
<comment type="caution">
    <text evidence="2">The sequence shown here is derived from an EMBL/GenBank/DDBJ whole genome shotgun (WGS) entry which is preliminary data.</text>
</comment>
<feature type="region of interest" description="Disordered" evidence="1">
    <location>
        <begin position="32"/>
        <end position="86"/>
    </location>
</feature>
<proteinExistence type="predicted"/>